<sequence length="242" mass="27498">MIYAASAISAPLELVTLQYPPYQYEENGQTKGFVVEIVKEVFRRMQQPVNITLMPWTRSIKMIEDGTADAVFTAYKTPEREVFADYSKEVLMPQAVSLFVLKESNIKFDGDLQKLANYSFGAVNKVSYGDVFDNAVKNKMIKAPDVTYTGEQNVEKLLAKRFDILVSNKYGALDILRRKGAEHKVKELAPEVQAIPSYMAFSKKRNLRAIRDKFDEILSAMKKDGSYQRMIASQSPVELKIK</sequence>
<keyword evidence="4" id="KW-1185">Reference proteome</keyword>
<dbReference type="Proteomes" id="UP000712570">
    <property type="component" value="Unassembled WGS sequence"/>
</dbReference>
<dbReference type="Gene3D" id="3.40.190.10">
    <property type="entry name" value="Periplasmic binding protein-like II"/>
    <property type="match status" value="2"/>
</dbReference>
<organism evidence="3 4">
    <name type="scientific">Iodobacter violaceini</name>
    <dbReference type="NCBI Taxonomy" id="3044271"/>
    <lineage>
        <taxon>Bacteria</taxon>
        <taxon>Pseudomonadati</taxon>
        <taxon>Pseudomonadota</taxon>
        <taxon>Betaproteobacteria</taxon>
        <taxon>Neisseriales</taxon>
        <taxon>Chitinibacteraceae</taxon>
        <taxon>Iodobacter</taxon>
    </lineage>
</organism>
<evidence type="ECO:0000313" key="3">
    <source>
        <dbReference type="EMBL" id="NHQ86016.1"/>
    </source>
</evidence>
<evidence type="ECO:0000259" key="2">
    <source>
        <dbReference type="SMART" id="SM00062"/>
    </source>
</evidence>
<protein>
    <submittedName>
        <fullName evidence="3">Transporter substrate-binding domain-containing protein</fullName>
    </submittedName>
</protein>
<feature type="domain" description="Solute-binding protein family 3/N-terminal" evidence="2">
    <location>
        <begin position="11"/>
        <end position="234"/>
    </location>
</feature>
<keyword evidence="1" id="KW-0732">Signal</keyword>
<evidence type="ECO:0000256" key="1">
    <source>
        <dbReference type="ARBA" id="ARBA00022729"/>
    </source>
</evidence>
<gene>
    <name evidence="3" type="ORF">HA050_07780</name>
</gene>
<dbReference type="EMBL" id="JAAOLX010000003">
    <property type="protein sequence ID" value="NHQ86016.1"/>
    <property type="molecule type" value="Genomic_DNA"/>
</dbReference>
<evidence type="ECO:0000313" key="4">
    <source>
        <dbReference type="Proteomes" id="UP000712570"/>
    </source>
</evidence>
<dbReference type="InterPro" id="IPR001638">
    <property type="entry name" value="Solute-binding_3/MltF_N"/>
</dbReference>
<dbReference type="PANTHER" id="PTHR35936:SF25">
    <property type="entry name" value="ABC TRANSPORTER SUBSTRATE-BINDING PROTEIN"/>
    <property type="match status" value="1"/>
</dbReference>
<name>A0ABX0KQC6_9NEIS</name>
<comment type="caution">
    <text evidence="3">The sequence shown here is derived from an EMBL/GenBank/DDBJ whole genome shotgun (WGS) entry which is preliminary data.</text>
</comment>
<dbReference type="Pfam" id="PF00497">
    <property type="entry name" value="SBP_bac_3"/>
    <property type="match status" value="1"/>
</dbReference>
<proteinExistence type="predicted"/>
<dbReference type="SUPFAM" id="SSF53850">
    <property type="entry name" value="Periplasmic binding protein-like II"/>
    <property type="match status" value="1"/>
</dbReference>
<accession>A0ABX0KQC6</accession>
<dbReference type="SMART" id="SM00062">
    <property type="entry name" value="PBPb"/>
    <property type="match status" value="1"/>
</dbReference>
<reference evidence="3 4" key="1">
    <citation type="submission" date="2020-03" db="EMBL/GenBank/DDBJ databases">
        <title>Draft genome sequence of environmentally isolated violet-colored cultures.</title>
        <authorList>
            <person name="Wilson H.S."/>
        </authorList>
    </citation>
    <scope>NUCLEOTIDE SEQUENCE [LARGE SCALE GENOMIC DNA]</scope>
    <source>
        <strain evidence="3 4">HSC-16F04</strain>
    </source>
</reference>
<dbReference type="PANTHER" id="PTHR35936">
    <property type="entry name" value="MEMBRANE-BOUND LYTIC MUREIN TRANSGLYCOSYLASE F"/>
    <property type="match status" value="1"/>
</dbReference>